<keyword evidence="1" id="KW-0812">Transmembrane</keyword>
<feature type="transmembrane region" description="Helical" evidence="1">
    <location>
        <begin position="134"/>
        <end position="155"/>
    </location>
</feature>
<organism evidence="3">
    <name type="scientific">Hexamita inflata</name>
    <dbReference type="NCBI Taxonomy" id="28002"/>
    <lineage>
        <taxon>Eukaryota</taxon>
        <taxon>Metamonada</taxon>
        <taxon>Diplomonadida</taxon>
        <taxon>Hexamitidae</taxon>
        <taxon>Hexamitinae</taxon>
        <taxon>Hexamita</taxon>
    </lineage>
</organism>
<accession>A0AA86QW81</accession>
<dbReference type="EMBL" id="CATOUU010000015">
    <property type="protein sequence ID" value="CAI9913034.1"/>
    <property type="molecule type" value="Genomic_DNA"/>
</dbReference>
<reference evidence="3" key="1">
    <citation type="submission" date="2023-06" db="EMBL/GenBank/DDBJ databases">
        <authorList>
            <person name="Kurt Z."/>
        </authorList>
    </citation>
    <scope>NUCLEOTIDE SEQUENCE</scope>
</reference>
<reference evidence="5 8" key="2">
    <citation type="submission" date="2024-07" db="EMBL/GenBank/DDBJ databases">
        <authorList>
            <person name="Akdeniz Z."/>
        </authorList>
    </citation>
    <scope>NUCLEOTIDE SEQUENCE [LARGE SCALE GENOMIC DNA]</scope>
</reference>
<dbReference type="EMBL" id="CAXDID020000596">
    <property type="protein sequence ID" value="CAL6105412.1"/>
    <property type="molecule type" value="Genomic_DNA"/>
</dbReference>
<comment type="caution">
    <text evidence="3">The sequence shown here is derived from an EMBL/GenBank/DDBJ whole genome shotgun (WGS) entry which is preliminary data.</text>
</comment>
<gene>
    <name evidence="3" type="ORF">HINF_LOCUS54846</name>
    <name evidence="4" type="ORF">HINF_LOCUS54847</name>
    <name evidence="2" type="ORF">HINF_LOCUS679</name>
    <name evidence="5" type="ORF">HINF_LOCUS73249</name>
    <name evidence="6" type="ORF">HINF_LOCUS73250</name>
    <name evidence="7" type="ORF">HINF_LOCUS78883</name>
</gene>
<proteinExistence type="predicted"/>
<evidence type="ECO:0000313" key="6">
    <source>
        <dbReference type="EMBL" id="CAL6105412.1"/>
    </source>
</evidence>
<evidence type="ECO:0000313" key="3">
    <source>
        <dbReference type="EMBL" id="CAI9967201.1"/>
    </source>
</evidence>
<keyword evidence="1" id="KW-1133">Transmembrane helix</keyword>
<dbReference type="EMBL" id="CAXDID020000596">
    <property type="protein sequence ID" value="CAL6105410.1"/>
    <property type="molecule type" value="Genomic_DNA"/>
</dbReference>
<dbReference type="EMBL" id="CAXDID020000942">
    <property type="protein sequence ID" value="CAL6116024.1"/>
    <property type="molecule type" value="Genomic_DNA"/>
</dbReference>
<evidence type="ECO:0000313" key="5">
    <source>
        <dbReference type="EMBL" id="CAL6105410.1"/>
    </source>
</evidence>
<keyword evidence="8" id="KW-1185">Reference proteome</keyword>
<name>A0AA86QW81_9EUKA</name>
<evidence type="ECO:0000313" key="2">
    <source>
        <dbReference type="EMBL" id="CAI9913034.1"/>
    </source>
</evidence>
<evidence type="ECO:0000256" key="1">
    <source>
        <dbReference type="SAM" id="Phobius"/>
    </source>
</evidence>
<dbReference type="AlphaFoldDB" id="A0AA86QW81"/>
<keyword evidence="1" id="KW-0472">Membrane</keyword>
<dbReference type="EMBL" id="CATOUU010001017">
    <property type="protein sequence ID" value="CAI9967202.1"/>
    <property type="molecule type" value="Genomic_DNA"/>
</dbReference>
<evidence type="ECO:0000313" key="7">
    <source>
        <dbReference type="EMBL" id="CAL6116024.1"/>
    </source>
</evidence>
<dbReference type="EMBL" id="CATOUU010001017">
    <property type="protein sequence ID" value="CAI9967201.1"/>
    <property type="molecule type" value="Genomic_DNA"/>
</dbReference>
<evidence type="ECO:0000313" key="8">
    <source>
        <dbReference type="Proteomes" id="UP001642409"/>
    </source>
</evidence>
<evidence type="ECO:0000313" key="4">
    <source>
        <dbReference type="EMBL" id="CAI9967202.1"/>
    </source>
</evidence>
<sequence length="187" mass="21413">MLDYEGKGCSGCGCCELIGFTEKLMCTSKSAASAALYFNKLTGSQLTKFLNLHSIQNIHVRLWDNISFSIQKFQIKSYLFYISAHSFDTSQKHPLNNLLLEIAIFIKTTKMLQILNYRWQFRANRIQRCLRLRILVLLNAILLLVVVVSLLTMFYCDRYIVQSIGETQLGFFISTPLQGSDYSGRSL</sequence>
<dbReference type="Proteomes" id="UP001642409">
    <property type="component" value="Unassembled WGS sequence"/>
</dbReference>
<protein>
    <submittedName>
        <fullName evidence="5">Hypothetical_protein</fullName>
    </submittedName>
</protein>